<dbReference type="GO" id="GO:0009187">
    <property type="term" value="P:cyclic nucleotide metabolic process"/>
    <property type="evidence" value="ECO:0007669"/>
    <property type="project" value="TreeGrafter"/>
</dbReference>
<evidence type="ECO:0008006" key="3">
    <source>
        <dbReference type="Google" id="ProtNLM"/>
    </source>
</evidence>
<dbReference type="AlphaFoldDB" id="A0A317C428"/>
<evidence type="ECO:0000313" key="2">
    <source>
        <dbReference type="Proteomes" id="UP000245506"/>
    </source>
</evidence>
<dbReference type="RefSeq" id="WP_109825156.1">
    <property type="nucleotide sequence ID" value="NZ_QGKL01000042.1"/>
</dbReference>
<dbReference type="GO" id="GO:0004113">
    <property type="term" value="F:2',3'-cyclic-nucleotide 3'-phosphodiesterase activity"/>
    <property type="evidence" value="ECO:0007669"/>
    <property type="project" value="TreeGrafter"/>
</dbReference>
<dbReference type="SUPFAM" id="SSF55144">
    <property type="entry name" value="LigT-like"/>
    <property type="match status" value="1"/>
</dbReference>
<reference evidence="1 2" key="1">
    <citation type="submission" date="2018-05" db="EMBL/GenBank/DDBJ databases">
        <title>Leucothrix arctica sp. nov., isolated from Arctic seawater.</title>
        <authorList>
            <person name="Choi A."/>
            <person name="Baek K."/>
        </authorList>
    </citation>
    <scope>NUCLEOTIDE SEQUENCE [LARGE SCALE GENOMIC DNA]</scope>
    <source>
        <strain evidence="1 2">IMCC9719</strain>
    </source>
</reference>
<name>A0A317C428_9GAMM</name>
<dbReference type="OrthoDB" id="9788657at2"/>
<dbReference type="InterPro" id="IPR009097">
    <property type="entry name" value="Cyclic_Pdiesterase"/>
</dbReference>
<dbReference type="Gene3D" id="3.90.1140.10">
    <property type="entry name" value="Cyclic phosphodiesterase"/>
    <property type="match status" value="1"/>
</dbReference>
<sequence>MKRTVFYIKPNEESANLLQSVVNDLAKSCDGPSFSPHLTFYTGKISEDESPGELLRESIKGIEPLLLTPKEIKFEDFFTRSFYLSFELSESLKDLNSKLKGQTKYPADYELNPHLSLAYTSIPVDIRRALAKTIDKFNEPILFDRVGALETPDTVNSYEDIKNSKNIATFSFD</sequence>
<comment type="caution">
    <text evidence="1">The sequence shown here is derived from an EMBL/GenBank/DDBJ whole genome shotgun (WGS) entry which is preliminary data.</text>
</comment>
<proteinExistence type="predicted"/>
<dbReference type="PANTHER" id="PTHR28141:SF1">
    <property type="entry name" value="2',3'-CYCLIC-NUCLEOTIDE 3'-PHOSPHODIESTERASE"/>
    <property type="match status" value="1"/>
</dbReference>
<organism evidence="1 2">
    <name type="scientific">Leucothrix arctica</name>
    <dbReference type="NCBI Taxonomy" id="1481894"/>
    <lineage>
        <taxon>Bacteria</taxon>
        <taxon>Pseudomonadati</taxon>
        <taxon>Pseudomonadota</taxon>
        <taxon>Gammaproteobacteria</taxon>
        <taxon>Thiotrichales</taxon>
        <taxon>Thiotrichaceae</taxon>
        <taxon>Leucothrix</taxon>
    </lineage>
</organism>
<dbReference type="Proteomes" id="UP000245506">
    <property type="component" value="Unassembled WGS sequence"/>
</dbReference>
<gene>
    <name evidence="1" type="ORF">DKT75_17380</name>
</gene>
<protein>
    <recommendedName>
        <fullName evidence="3">2'-5' RNA ligase</fullName>
    </recommendedName>
</protein>
<evidence type="ECO:0000313" key="1">
    <source>
        <dbReference type="EMBL" id="PWQ93405.1"/>
    </source>
</evidence>
<keyword evidence="2" id="KW-1185">Reference proteome</keyword>
<dbReference type="PANTHER" id="PTHR28141">
    <property type="entry name" value="2',3'-CYCLIC-NUCLEOTIDE 3'-PHOSPHODIESTERASE"/>
    <property type="match status" value="1"/>
</dbReference>
<dbReference type="EMBL" id="QGKL01000042">
    <property type="protein sequence ID" value="PWQ93405.1"/>
    <property type="molecule type" value="Genomic_DNA"/>
</dbReference>
<dbReference type="InterPro" id="IPR012386">
    <property type="entry name" value="Cyclic-nucl_3Pdiesterase"/>
</dbReference>
<accession>A0A317C428</accession>